<dbReference type="InterPro" id="IPR021457">
    <property type="entry name" value="DUF3108"/>
</dbReference>
<proteinExistence type="predicted"/>
<accession>A0A1B1UA39</accession>
<dbReference type="Proteomes" id="UP000092839">
    <property type="component" value="Chromosome"/>
</dbReference>
<evidence type="ECO:0008006" key="3">
    <source>
        <dbReference type="Google" id="ProtNLM"/>
    </source>
</evidence>
<sequence length="300" mass="31685">METIMGFCPATKSFLPERRLPWAKAGAAVRALLTRATIRAVILYASSTGPSAAEDGDIRAAYEVAFAGLTIAQADVLAAVRGGAYKVRVNYRTSGAARLMGSATGEAVSSGAYKRGRLIPATFDLAHQGSQRVQKIGLTMSDGKVSAMSIDPPAKSENINVPVTLEHLKNITDPLSALLLPAVAQDGKSEAGVCDRTVPVFDGRRRFDVSLKSKGTRMANKGPYVGPLTVCELRITPIAGEMRSESSSQAKRPNGALGDVELAFGVVDAQRIYIPVSLSAKVGYMTLEARLTQLSSSGSR</sequence>
<gene>
    <name evidence="1" type="ORF">LMTR13_04980</name>
</gene>
<dbReference type="Pfam" id="PF11306">
    <property type="entry name" value="DUF3108"/>
    <property type="match status" value="1"/>
</dbReference>
<keyword evidence="2" id="KW-1185">Reference proteome</keyword>
<dbReference type="OrthoDB" id="7630100at2"/>
<dbReference type="EMBL" id="CP016428">
    <property type="protein sequence ID" value="ANV99626.1"/>
    <property type="molecule type" value="Genomic_DNA"/>
</dbReference>
<dbReference type="STRING" id="1274631.LMTR13_04980"/>
<evidence type="ECO:0000313" key="1">
    <source>
        <dbReference type="EMBL" id="ANV99626.1"/>
    </source>
</evidence>
<dbReference type="KEGG" id="bic:LMTR13_04980"/>
<reference evidence="1 2" key="1">
    <citation type="submission" date="2016-07" db="EMBL/GenBank/DDBJ databases">
        <title>Complete genome sequence of Bradyrhizobium icense LMTR 13T, a potential inoculant strain isolated from lima bean (Phaseolus lunatus) in Peru.</title>
        <authorList>
            <person name="Ormeno-Orrillo E."/>
            <person name="Duran D."/>
            <person name="Rogel M.A."/>
            <person name="Rey L."/>
            <person name="Imperial J."/>
            <person name="Ruiz-Argueso T."/>
            <person name="Martinez-Romero E."/>
        </authorList>
    </citation>
    <scope>NUCLEOTIDE SEQUENCE [LARGE SCALE GENOMIC DNA]</scope>
    <source>
        <strain evidence="1 2">LMTR 13</strain>
    </source>
</reference>
<protein>
    <recommendedName>
        <fullName evidence="3">DUF3108 domain-containing protein</fullName>
    </recommendedName>
</protein>
<evidence type="ECO:0000313" key="2">
    <source>
        <dbReference type="Proteomes" id="UP000092839"/>
    </source>
</evidence>
<organism evidence="1 2">
    <name type="scientific">Bradyrhizobium icense</name>
    <dbReference type="NCBI Taxonomy" id="1274631"/>
    <lineage>
        <taxon>Bacteria</taxon>
        <taxon>Pseudomonadati</taxon>
        <taxon>Pseudomonadota</taxon>
        <taxon>Alphaproteobacteria</taxon>
        <taxon>Hyphomicrobiales</taxon>
        <taxon>Nitrobacteraceae</taxon>
        <taxon>Bradyrhizobium</taxon>
    </lineage>
</organism>
<dbReference type="AlphaFoldDB" id="A0A1B1UA39"/>
<dbReference type="RefSeq" id="WP_065726921.1">
    <property type="nucleotide sequence ID" value="NZ_CP016428.1"/>
</dbReference>
<name>A0A1B1UA39_9BRAD</name>